<comment type="caution">
    <text evidence="12">The sequence shown here is derived from an EMBL/GenBank/DDBJ whole genome shotgun (WGS) entry which is preliminary data.</text>
</comment>
<keyword evidence="4 10" id="KW-0732">Signal</keyword>
<keyword evidence="8 10" id="KW-0998">Cell outer membrane</keyword>
<keyword evidence="10" id="KW-1133">Transmembrane helix</keyword>
<keyword evidence="3" id="KW-0813">Transport</keyword>
<evidence type="ECO:0000256" key="1">
    <source>
        <dbReference type="ARBA" id="ARBA00004459"/>
    </source>
</evidence>
<evidence type="ECO:0000256" key="6">
    <source>
        <dbReference type="ARBA" id="ARBA00023136"/>
    </source>
</evidence>
<keyword evidence="5" id="KW-0653">Protein transport</keyword>
<evidence type="ECO:0000256" key="7">
    <source>
        <dbReference type="ARBA" id="ARBA00023139"/>
    </source>
</evidence>
<protein>
    <recommendedName>
        <fullName evidence="10">Lipoprotein</fullName>
    </recommendedName>
</protein>
<dbReference type="Pfam" id="PF01514">
    <property type="entry name" value="YscJ_FliF"/>
    <property type="match status" value="1"/>
</dbReference>
<feature type="signal peptide" evidence="10">
    <location>
        <begin position="1"/>
        <end position="22"/>
    </location>
</feature>
<accession>A0ABR5T4J5</accession>
<reference evidence="12 13" key="1">
    <citation type="submission" date="2015-11" db="EMBL/GenBank/DDBJ databases">
        <authorList>
            <person name="Sahl J."/>
            <person name="Wagner D."/>
            <person name="Keim P."/>
        </authorList>
    </citation>
    <scope>NUCLEOTIDE SEQUENCE [LARGE SCALE GENOMIC DNA]</scope>
    <source>
        <strain evidence="12 13">BDU18</strain>
    </source>
</reference>
<dbReference type="RefSeq" id="WP_060822796.1">
    <property type="nucleotide sequence ID" value="NZ_LNJQ01000004.1"/>
</dbReference>
<evidence type="ECO:0000256" key="3">
    <source>
        <dbReference type="ARBA" id="ARBA00022448"/>
    </source>
</evidence>
<dbReference type="PROSITE" id="PS51257">
    <property type="entry name" value="PROKAR_LIPOPROTEIN"/>
    <property type="match status" value="1"/>
</dbReference>
<evidence type="ECO:0000313" key="12">
    <source>
        <dbReference type="EMBL" id="KWZ38157.1"/>
    </source>
</evidence>
<dbReference type="PANTHER" id="PTHR30046">
    <property type="entry name" value="FLAGELLAR M-RING PROTEIN"/>
    <property type="match status" value="1"/>
</dbReference>
<keyword evidence="9 10" id="KW-0449">Lipoprotein</keyword>
<dbReference type="EMBL" id="LNJQ01000004">
    <property type="protein sequence ID" value="KWZ38157.1"/>
    <property type="molecule type" value="Genomic_DNA"/>
</dbReference>
<feature type="domain" description="Flagellar M-ring N-terminal" evidence="11">
    <location>
        <begin position="24"/>
        <end position="188"/>
    </location>
</feature>
<feature type="transmembrane region" description="Helical" evidence="10">
    <location>
        <begin position="217"/>
        <end position="238"/>
    </location>
</feature>
<gene>
    <name evidence="12" type="ORF">WS72_25085</name>
</gene>
<keyword evidence="6 10" id="KW-0472">Membrane</keyword>
<dbReference type="InterPro" id="IPR045851">
    <property type="entry name" value="AMP-bd_C_sf"/>
</dbReference>
<dbReference type="PRINTS" id="PR01338">
    <property type="entry name" value="TYPE3OMKPROT"/>
</dbReference>
<dbReference type="PANTHER" id="PTHR30046:SF3">
    <property type="entry name" value="SECRETION SYSTEM APPARATUS LIPOPROTEIN SSAJ"/>
    <property type="match status" value="1"/>
</dbReference>
<proteinExistence type="inferred from homology"/>
<sequence>MTARASRAVCAAALALSLAACKTDLYTNLPETEANQMIALLMLRDIDVDKKLSKDGNVTIRVDSNQFVNAVELMRQNGLPRRKAAALEDLFPSGQLVTSPAQEQAKITFLKEQQLEKMLRAMDGVVDAQVSIAEGDPQNRRDPPQPSASVFVKYSPERNFAAREAEIRSLVVTGTPGLAADRVSVVLQPADYRYDMPAEVGPQADAGLIAWLRAHRLGLGLALGALGIVASLAVAVVASRGRSAGEPRAS</sequence>
<evidence type="ECO:0000256" key="4">
    <source>
        <dbReference type="ARBA" id="ARBA00022729"/>
    </source>
</evidence>
<dbReference type="InterPro" id="IPR003282">
    <property type="entry name" value="T3SS_SctJ"/>
</dbReference>
<dbReference type="InterPro" id="IPR043427">
    <property type="entry name" value="YscJ/FliF"/>
</dbReference>
<comment type="subcellular location">
    <subcellularLocation>
        <location evidence="1">Cell outer membrane</location>
        <topology evidence="1">Lipid-anchor</topology>
    </subcellularLocation>
</comment>
<feature type="chain" id="PRO_5044995307" description="Lipoprotein" evidence="10">
    <location>
        <begin position="23"/>
        <end position="250"/>
    </location>
</feature>
<evidence type="ECO:0000256" key="2">
    <source>
        <dbReference type="ARBA" id="ARBA00009509"/>
    </source>
</evidence>
<dbReference type="Gene3D" id="3.30.300.30">
    <property type="match status" value="1"/>
</dbReference>
<dbReference type="Proteomes" id="UP000070255">
    <property type="component" value="Unassembled WGS sequence"/>
</dbReference>
<dbReference type="NCBIfam" id="TIGR02544">
    <property type="entry name" value="III_secr_YscJ"/>
    <property type="match status" value="1"/>
</dbReference>
<keyword evidence="13" id="KW-1185">Reference proteome</keyword>
<evidence type="ECO:0000259" key="11">
    <source>
        <dbReference type="Pfam" id="PF01514"/>
    </source>
</evidence>
<dbReference type="Gene3D" id="3.30.70.1530">
    <property type="entry name" value="Hypothetical protein rpa1041"/>
    <property type="match status" value="1"/>
</dbReference>
<dbReference type="InterPro" id="IPR006182">
    <property type="entry name" value="FliF_N_dom"/>
</dbReference>
<evidence type="ECO:0000256" key="9">
    <source>
        <dbReference type="ARBA" id="ARBA00023288"/>
    </source>
</evidence>
<comment type="similarity">
    <text evidence="2 10">Belongs to the YscJ lipoprotein family.</text>
</comment>
<evidence type="ECO:0000256" key="8">
    <source>
        <dbReference type="ARBA" id="ARBA00023237"/>
    </source>
</evidence>
<name>A0ABR5T4J5_9BURK</name>
<organism evidence="12 13">
    <name type="scientific">Burkholderia savannae</name>
    <dbReference type="NCBI Taxonomy" id="1637837"/>
    <lineage>
        <taxon>Bacteria</taxon>
        <taxon>Pseudomonadati</taxon>
        <taxon>Pseudomonadota</taxon>
        <taxon>Betaproteobacteria</taxon>
        <taxon>Burkholderiales</taxon>
        <taxon>Burkholderiaceae</taxon>
        <taxon>Burkholderia</taxon>
        <taxon>pseudomallei group</taxon>
    </lineage>
</organism>
<evidence type="ECO:0000256" key="10">
    <source>
        <dbReference type="RuleBase" id="RU364102"/>
    </source>
</evidence>
<keyword evidence="10" id="KW-0812">Transmembrane</keyword>
<keyword evidence="7 10" id="KW-0564">Palmitate</keyword>
<evidence type="ECO:0000313" key="13">
    <source>
        <dbReference type="Proteomes" id="UP000070255"/>
    </source>
</evidence>
<evidence type="ECO:0000256" key="5">
    <source>
        <dbReference type="ARBA" id="ARBA00022927"/>
    </source>
</evidence>